<accession>A0AAN6PI20</accession>
<dbReference type="SUPFAM" id="SSF52047">
    <property type="entry name" value="RNI-like"/>
    <property type="match status" value="1"/>
</dbReference>
<evidence type="ECO:0008006" key="3">
    <source>
        <dbReference type="Google" id="ProtNLM"/>
    </source>
</evidence>
<proteinExistence type="predicted"/>
<organism evidence="1 2">
    <name type="scientific">Parachaetomium inaequale</name>
    <dbReference type="NCBI Taxonomy" id="2588326"/>
    <lineage>
        <taxon>Eukaryota</taxon>
        <taxon>Fungi</taxon>
        <taxon>Dikarya</taxon>
        <taxon>Ascomycota</taxon>
        <taxon>Pezizomycotina</taxon>
        <taxon>Sordariomycetes</taxon>
        <taxon>Sordariomycetidae</taxon>
        <taxon>Sordariales</taxon>
        <taxon>Chaetomiaceae</taxon>
        <taxon>Parachaetomium</taxon>
    </lineage>
</organism>
<name>A0AAN6PI20_9PEZI</name>
<evidence type="ECO:0000313" key="1">
    <source>
        <dbReference type="EMBL" id="KAK4040410.1"/>
    </source>
</evidence>
<dbReference type="Proteomes" id="UP001303115">
    <property type="component" value="Unassembled WGS sequence"/>
</dbReference>
<keyword evidence="2" id="KW-1185">Reference proteome</keyword>
<sequence length="372" mass="42220">MDFWPSDFLLAYETLDTGREMPIPTSLRDHPLRQKYMASIADLVQLSITCRRITVIAREALYSRVRIDNRRALVSLTASLSRQTNTMNLNSRFIQRLELDMDLEDGRRAFWRGLGFKKYSELDTFAAGDLAPYLGCRLGSLFSERVFSICPSLKYLAALDDVVDFPNHPPTGFRPEHMRACMVNLTNLDLHNTPFQFTTLGRALAEAKKLKSLSITIDIADPPKEWHHLISADDPNLNTLLPLCTDSLEHLNLILSWARHEQHTQQFLLGAAGKLTCLPRLSTHKTVRAKLRTIFGASRVVPRDFSELGLDYAERHDLIDAAGEAKLPTPLEKLDLVEEQDARVQWCMLSGADTDVDDIDRCENDLVVQWTT</sequence>
<comment type="caution">
    <text evidence="1">The sequence shown here is derived from an EMBL/GenBank/DDBJ whole genome shotgun (WGS) entry which is preliminary data.</text>
</comment>
<protein>
    <recommendedName>
        <fullName evidence="3">F-box domain-containing protein</fullName>
    </recommendedName>
</protein>
<evidence type="ECO:0000313" key="2">
    <source>
        <dbReference type="Proteomes" id="UP001303115"/>
    </source>
</evidence>
<gene>
    <name evidence="1" type="ORF">C8A01DRAFT_35553</name>
</gene>
<reference evidence="2" key="1">
    <citation type="journal article" date="2023" name="Mol. Phylogenet. Evol.">
        <title>Genome-scale phylogeny and comparative genomics of the fungal order Sordariales.</title>
        <authorList>
            <person name="Hensen N."/>
            <person name="Bonometti L."/>
            <person name="Westerberg I."/>
            <person name="Brannstrom I.O."/>
            <person name="Guillou S."/>
            <person name="Cros-Aarteil S."/>
            <person name="Calhoun S."/>
            <person name="Haridas S."/>
            <person name="Kuo A."/>
            <person name="Mondo S."/>
            <person name="Pangilinan J."/>
            <person name="Riley R."/>
            <person name="LaButti K."/>
            <person name="Andreopoulos B."/>
            <person name="Lipzen A."/>
            <person name="Chen C."/>
            <person name="Yan M."/>
            <person name="Daum C."/>
            <person name="Ng V."/>
            <person name="Clum A."/>
            <person name="Steindorff A."/>
            <person name="Ohm R.A."/>
            <person name="Martin F."/>
            <person name="Silar P."/>
            <person name="Natvig D.O."/>
            <person name="Lalanne C."/>
            <person name="Gautier V."/>
            <person name="Ament-Velasquez S.L."/>
            <person name="Kruys A."/>
            <person name="Hutchinson M.I."/>
            <person name="Powell A.J."/>
            <person name="Barry K."/>
            <person name="Miller A.N."/>
            <person name="Grigoriev I.V."/>
            <person name="Debuchy R."/>
            <person name="Gladieux P."/>
            <person name="Hiltunen Thoren M."/>
            <person name="Johannesson H."/>
        </authorList>
    </citation>
    <scope>NUCLEOTIDE SEQUENCE [LARGE SCALE GENOMIC DNA]</scope>
    <source>
        <strain evidence="2">CBS 284.82</strain>
    </source>
</reference>
<dbReference type="AlphaFoldDB" id="A0AAN6PI20"/>
<dbReference type="EMBL" id="MU854377">
    <property type="protein sequence ID" value="KAK4040410.1"/>
    <property type="molecule type" value="Genomic_DNA"/>
</dbReference>